<accession>A0A938BPM3</accession>
<keyword evidence="6" id="KW-0460">Magnesium</keyword>
<dbReference type="SUPFAM" id="SSF142823">
    <property type="entry name" value="ComB-like"/>
    <property type="match status" value="1"/>
</dbReference>
<dbReference type="AlphaFoldDB" id="A0A938BPM3"/>
<dbReference type="EC" id="3.1.3.71" evidence="3"/>
<dbReference type="EMBL" id="VGJX01000946">
    <property type="protein sequence ID" value="MBM3276274.1"/>
    <property type="molecule type" value="Genomic_DNA"/>
</dbReference>
<proteinExistence type="inferred from homology"/>
<evidence type="ECO:0000256" key="7">
    <source>
        <dbReference type="ARBA" id="ARBA00033711"/>
    </source>
</evidence>
<organism evidence="8 9">
    <name type="scientific">Candidatus Tanganyikabacteria bacterium</name>
    <dbReference type="NCBI Taxonomy" id="2961651"/>
    <lineage>
        <taxon>Bacteria</taxon>
        <taxon>Bacillati</taxon>
        <taxon>Candidatus Sericytochromatia</taxon>
        <taxon>Candidatus Tanganyikabacteria</taxon>
    </lineage>
</organism>
<evidence type="ECO:0000256" key="1">
    <source>
        <dbReference type="ARBA" id="ARBA00001946"/>
    </source>
</evidence>
<gene>
    <name evidence="8" type="ORF">FJZ00_14060</name>
</gene>
<dbReference type="PANTHER" id="PTHR37311">
    <property type="entry name" value="2-PHOSPHOSULFOLACTATE PHOSPHATASE-RELATED"/>
    <property type="match status" value="1"/>
</dbReference>
<evidence type="ECO:0000256" key="4">
    <source>
        <dbReference type="ARBA" id="ARBA00021948"/>
    </source>
</evidence>
<comment type="similarity">
    <text evidence="2">Belongs to the ComB family.</text>
</comment>
<comment type="catalytic activity">
    <reaction evidence="7">
        <text>(2R)-O-phospho-3-sulfolactate + H2O = (2R)-3-sulfolactate + phosphate</text>
        <dbReference type="Rhea" id="RHEA:23416"/>
        <dbReference type="ChEBI" id="CHEBI:15377"/>
        <dbReference type="ChEBI" id="CHEBI:15597"/>
        <dbReference type="ChEBI" id="CHEBI:43474"/>
        <dbReference type="ChEBI" id="CHEBI:58738"/>
        <dbReference type="EC" id="3.1.3.71"/>
    </reaction>
</comment>
<dbReference type="InterPro" id="IPR005238">
    <property type="entry name" value="ComB-like"/>
</dbReference>
<dbReference type="InterPro" id="IPR036702">
    <property type="entry name" value="ComB-like_sf"/>
</dbReference>
<dbReference type="Proteomes" id="UP000703893">
    <property type="component" value="Unassembled WGS sequence"/>
</dbReference>
<dbReference type="GO" id="GO:0050532">
    <property type="term" value="F:2-phosphosulfolactate phosphatase activity"/>
    <property type="evidence" value="ECO:0007669"/>
    <property type="project" value="UniProtKB-EC"/>
</dbReference>
<dbReference type="PANTHER" id="PTHR37311:SF1">
    <property type="entry name" value="2-PHOSPHOSULFOLACTATE PHOSPHATASE-RELATED"/>
    <property type="match status" value="1"/>
</dbReference>
<dbReference type="Pfam" id="PF04029">
    <property type="entry name" value="2-ph_phosp"/>
    <property type="match status" value="1"/>
</dbReference>
<evidence type="ECO:0000256" key="2">
    <source>
        <dbReference type="ARBA" id="ARBA00009997"/>
    </source>
</evidence>
<protein>
    <recommendedName>
        <fullName evidence="4">Probable 2-phosphosulfolactate phosphatase</fullName>
        <ecNumber evidence="3">3.1.3.71</ecNumber>
    </recommendedName>
</protein>
<evidence type="ECO:0000256" key="5">
    <source>
        <dbReference type="ARBA" id="ARBA00022801"/>
    </source>
</evidence>
<dbReference type="GO" id="GO:0000287">
    <property type="term" value="F:magnesium ion binding"/>
    <property type="evidence" value="ECO:0007669"/>
    <property type="project" value="InterPro"/>
</dbReference>
<dbReference type="Gene3D" id="3.90.1560.10">
    <property type="entry name" value="ComB-like"/>
    <property type="match status" value="1"/>
</dbReference>
<evidence type="ECO:0000313" key="9">
    <source>
        <dbReference type="Proteomes" id="UP000703893"/>
    </source>
</evidence>
<evidence type="ECO:0000313" key="8">
    <source>
        <dbReference type="EMBL" id="MBM3276274.1"/>
    </source>
</evidence>
<evidence type="ECO:0000256" key="6">
    <source>
        <dbReference type="ARBA" id="ARBA00022842"/>
    </source>
</evidence>
<reference evidence="8 9" key="1">
    <citation type="submission" date="2019-03" db="EMBL/GenBank/DDBJ databases">
        <title>Lake Tanganyika Metagenome-Assembled Genomes (MAGs).</title>
        <authorList>
            <person name="Tran P."/>
        </authorList>
    </citation>
    <scope>NUCLEOTIDE SEQUENCE [LARGE SCALE GENOMIC DNA]</scope>
    <source>
        <strain evidence="8">K_DeepCast_65m_m2_236</strain>
    </source>
</reference>
<keyword evidence="5" id="KW-0378">Hydrolase</keyword>
<sequence>MQVDLALSPLDLPRFPDLSRWNVVVIDVLRATSSMVAAVSSGCKRIIPVESVEAGHMLAVDLAPESPVLAGERGGLRPDGYALGNSPGEFTPEAVQGRTVIMATTNGCRALKLVEGGNRVLTASFLNLSATAEGLVREGQDVLIVCAGTESAPSLEDVACGGALAHRLRELGGTSCILADSALIGRNTFGAYPDVLAVLWRSAHGRYLESIGLGADLEFCAGRDKYPLLLALDQGAIRGSTIRAKT</sequence>
<comment type="caution">
    <text evidence="8">The sequence shown here is derived from an EMBL/GenBank/DDBJ whole genome shotgun (WGS) entry which is preliminary data.</text>
</comment>
<dbReference type="GO" id="GO:0050545">
    <property type="term" value="F:sulfopyruvate decarboxylase activity"/>
    <property type="evidence" value="ECO:0007669"/>
    <property type="project" value="TreeGrafter"/>
</dbReference>
<comment type="cofactor">
    <cofactor evidence="1">
        <name>Mg(2+)</name>
        <dbReference type="ChEBI" id="CHEBI:18420"/>
    </cofactor>
</comment>
<evidence type="ECO:0000256" key="3">
    <source>
        <dbReference type="ARBA" id="ARBA00012953"/>
    </source>
</evidence>
<name>A0A938BPM3_9BACT</name>